<organism evidence="3 4">
    <name type="scientific">Pendulispora rubella</name>
    <dbReference type="NCBI Taxonomy" id="2741070"/>
    <lineage>
        <taxon>Bacteria</taxon>
        <taxon>Pseudomonadati</taxon>
        <taxon>Myxococcota</taxon>
        <taxon>Myxococcia</taxon>
        <taxon>Myxococcales</taxon>
        <taxon>Sorangiineae</taxon>
        <taxon>Pendulisporaceae</taxon>
        <taxon>Pendulispora</taxon>
    </lineage>
</organism>
<sequence>MVSRKNAVIAVAFGLGLMGCGSAAVAPSASASAAPAVAVGGEANARKNCREDHSSPGAAIFTPNDPESAPTTPASQQALAFCRPKHSVR</sequence>
<dbReference type="EMBL" id="CP089983">
    <property type="protein sequence ID" value="WXB01810.1"/>
    <property type="molecule type" value="Genomic_DNA"/>
</dbReference>
<gene>
    <name evidence="3" type="ORF">LVJ94_33445</name>
</gene>
<dbReference type="PROSITE" id="PS51257">
    <property type="entry name" value="PROKAR_LIPOPROTEIN"/>
    <property type="match status" value="1"/>
</dbReference>
<feature type="compositionally biased region" description="Polar residues" evidence="1">
    <location>
        <begin position="69"/>
        <end position="78"/>
    </location>
</feature>
<proteinExistence type="predicted"/>
<dbReference type="RefSeq" id="WP_394831429.1">
    <property type="nucleotide sequence ID" value="NZ_CP089929.1"/>
</dbReference>
<reference evidence="3" key="1">
    <citation type="submission" date="2021-12" db="EMBL/GenBank/DDBJ databases">
        <title>Discovery of the Pendulisporaceae a myxobacterial family with distinct sporulation behavior and unique specialized metabolism.</title>
        <authorList>
            <person name="Garcia R."/>
            <person name="Popoff A."/>
            <person name="Bader C.D."/>
            <person name="Loehr J."/>
            <person name="Walesch S."/>
            <person name="Walt C."/>
            <person name="Boldt J."/>
            <person name="Bunk B."/>
            <person name="Haeckl F.J.F.P.J."/>
            <person name="Gunesch A.P."/>
            <person name="Birkelbach J."/>
            <person name="Nuebel U."/>
            <person name="Pietschmann T."/>
            <person name="Bach T."/>
            <person name="Mueller R."/>
        </authorList>
    </citation>
    <scope>NUCLEOTIDE SEQUENCE</scope>
    <source>
        <strain evidence="3">MSr11367</strain>
    </source>
</reference>
<evidence type="ECO:0000256" key="1">
    <source>
        <dbReference type="SAM" id="MobiDB-lite"/>
    </source>
</evidence>
<evidence type="ECO:0000313" key="3">
    <source>
        <dbReference type="EMBL" id="WXB01810.1"/>
    </source>
</evidence>
<evidence type="ECO:0000256" key="2">
    <source>
        <dbReference type="SAM" id="SignalP"/>
    </source>
</evidence>
<evidence type="ECO:0008006" key="5">
    <source>
        <dbReference type="Google" id="ProtNLM"/>
    </source>
</evidence>
<feature type="chain" id="PRO_5046331695" description="Lipoprotein" evidence="2">
    <location>
        <begin position="24"/>
        <end position="89"/>
    </location>
</feature>
<name>A0ABZ2KUQ9_9BACT</name>
<evidence type="ECO:0000313" key="4">
    <source>
        <dbReference type="Proteomes" id="UP001374803"/>
    </source>
</evidence>
<keyword evidence="2" id="KW-0732">Signal</keyword>
<keyword evidence="4" id="KW-1185">Reference proteome</keyword>
<dbReference type="Proteomes" id="UP001374803">
    <property type="component" value="Chromosome"/>
</dbReference>
<feature type="signal peptide" evidence="2">
    <location>
        <begin position="1"/>
        <end position="23"/>
    </location>
</feature>
<feature type="region of interest" description="Disordered" evidence="1">
    <location>
        <begin position="47"/>
        <end position="89"/>
    </location>
</feature>
<accession>A0ABZ2KUQ9</accession>
<protein>
    <recommendedName>
        <fullName evidence="5">Lipoprotein</fullName>
    </recommendedName>
</protein>